<comment type="caution">
    <text evidence="4">The sequence shown here is derived from an EMBL/GenBank/DDBJ whole genome shotgun (WGS) entry which is preliminary data.</text>
</comment>
<evidence type="ECO:0000256" key="1">
    <source>
        <dbReference type="ARBA" id="ARBA00002397"/>
    </source>
</evidence>
<evidence type="ECO:0000256" key="3">
    <source>
        <dbReference type="ARBA" id="ARBA00022795"/>
    </source>
</evidence>
<comment type="function">
    <text evidence="1">Required for the efficient initiation of filament assembly.</text>
</comment>
<evidence type="ECO:0000256" key="2">
    <source>
        <dbReference type="ARBA" id="ARBA00007703"/>
    </source>
</evidence>
<dbReference type="EMBL" id="BAAFGK010000004">
    <property type="protein sequence ID" value="GAB0056863.1"/>
    <property type="molecule type" value="Genomic_DNA"/>
</dbReference>
<evidence type="ECO:0000313" key="4">
    <source>
        <dbReference type="EMBL" id="GAB0056863.1"/>
    </source>
</evidence>
<dbReference type="Proteomes" id="UP001628193">
    <property type="component" value="Unassembled WGS sequence"/>
</dbReference>
<keyword evidence="5" id="KW-1185">Reference proteome</keyword>
<gene>
    <name evidence="4" type="ORF">SIID45300_01178</name>
</gene>
<sequence length="171" mass="19452">MSSSSFDAVAETQRLTSLLDPMIGLFERLLPLLEQERLALKERNPEQLEIATRRVEEVLVEIKRLDLSRQGQALRMAQALGLKDDEVNLKELDKAMGGNTGLLSYRQRLRDSIERAERSNRENQAIFKGVLVATETMLRALKGSTQGQTTAYDRRGFRQNGPGYHFLSKQF</sequence>
<keyword evidence="3" id="KW-1005">Bacterial flagellum biogenesis</keyword>
<dbReference type="SUPFAM" id="SSF140566">
    <property type="entry name" value="FlgN-like"/>
    <property type="match status" value="1"/>
</dbReference>
<dbReference type="InterPro" id="IPR007809">
    <property type="entry name" value="FlgN-like"/>
</dbReference>
<reference evidence="4 5" key="1">
    <citation type="submission" date="2024-05" db="EMBL/GenBank/DDBJ databases">
        <authorList>
            <consortium name="Candidatus Magnetaquicoccaceae bacterium FCR-1 genome sequencing consortium"/>
            <person name="Shimoshige H."/>
            <person name="Shimamura S."/>
            <person name="Taoka A."/>
            <person name="Kobayashi H."/>
            <person name="Maekawa T."/>
        </authorList>
    </citation>
    <scope>NUCLEOTIDE SEQUENCE [LARGE SCALE GENOMIC DNA]</scope>
    <source>
        <strain evidence="4 5">FCR-1</strain>
    </source>
</reference>
<dbReference type="Pfam" id="PF05130">
    <property type="entry name" value="FlgN"/>
    <property type="match status" value="1"/>
</dbReference>
<name>A0ABQ0C7J8_9PROT</name>
<dbReference type="RefSeq" id="WP_420904582.1">
    <property type="nucleotide sequence ID" value="NZ_BAAFGK010000004.1"/>
</dbReference>
<accession>A0ABQ0C7J8</accession>
<organism evidence="4 5">
    <name type="scientific">Candidatus Magnetaquiglobus chichijimensis</name>
    <dbReference type="NCBI Taxonomy" id="3141448"/>
    <lineage>
        <taxon>Bacteria</taxon>
        <taxon>Pseudomonadati</taxon>
        <taxon>Pseudomonadota</taxon>
        <taxon>Magnetococcia</taxon>
        <taxon>Magnetococcales</taxon>
        <taxon>Candidatus Magnetaquicoccaceae</taxon>
        <taxon>Candidatus Magnetaquiglobus</taxon>
    </lineage>
</organism>
<comment type="similarity">
    <text evidence="2">Belongs to the FlgN family.</text>
</comment>
<dbReference type="InterPro" id="IPR036679">
    <property type="entry name" value="FlgN-like_sf"/>
</dbReference>
<reference evidence="4 5" key="2">
    <citation type="submission" date="2024-09" db="EMBL/GenBank/DDBJ databases">
        <title>Draft genome sequence of Candidatus Magnetaquicoccaceae bacterium FCR-1.</title>
        <authorList>
            <person name="Shimoshige H."/>
            <person name="Shimamura S."/>
            <person name="Taoka A."/>
            <person name="Kobayashi H."/>
            <person name="Maekawa T."/>
        </authorList>
    </citation>
    <scope>NUCLEOTIDE SEQUENCE [LARGE SCALE GENOMIC DNA]</scope>
    <source>
        <strain evidence="4 5">FCR-1</strain>
    </source>
</reference>
<proteinExistence type="inferred from homology"/>
<dbReference type="Gene3D" id="1.20.58.300">
    <property type="entry name" value="FlgN-like"/>
    <property type="match status" value="1"/>
</dbReference>
<protein>
    <recommendedName>
        <fullName evidence="6">Flagellar biosynthesis protein FlgN</fullName>
    </recommendedName>
</protein>
<evidence type="ECO:0008006" key="6">
    <source>
        <dbReference type="Google" id="ProtNLM"/>
    </source>
</evidence>
<evidence type="ECO:0000313" key="5">
    <source>
        <dbReference type="Proteomes" id="UP001628193"/>
    </source>
</evidence>